<accession>A0ABT0PHV0</accession>
<dbReference type="EMBL" id="JAMFLX010000018">
    <property type="protein sequence ID" value="MCL6270948.1"/>
    <property type="molecule type" value="Genomic_DNA"/>
</dbReference>
<evidence type="ECO:0008006" key="3">
    <source>
        <dbReference type="Google" id="ProtNLM"/>
    </source>
</evidence>
<evidence type="ECO:0000313" key="1">
    <source>
        <dbReference type="EMBL" id="MCL6270948.1"/>
    </source>
</evidence>
<dbReference type="Proteomes" id="UP001203338">
    <property type="component" value="Unassembled WGS sequence"/>
</dbReference>
<gene>
    <name evidence="1" type="ORF">M3P05_13540</name>
</gene>
<keyword evidence="2" id="KW-1185">Reference proteome</keyword>
<organism evidence="1 2">
    <name type="scientific">Parendozoicomonas callyspongiae</name>
    <dbReference type="NCBI Taxonomy" id="2942213"/>
    <lineage>
        <taxon>Bacteria</taxon>
        <taxon>Pseudomonadati</taxon>
        <taxon>Pseudomonadota</taxon>
        <taxon>Gammaproteobacteria</taxon>
        <taxon>Oceanospirillales</taxon>
        <taxon>Endozoicomonadaceae</taxon>
        <taxon>Parendozoicomonas</taxon>
    </lineage>
</organism>
<proteinExistence type="predicted"/>
<comment type="caution">
    <text evidence="1">The sequence shown here is derived from an EMBL/GenBank/DDBJ whole genome shotgun (WGS) entry which is preliminary data.</text>
</comment>
<reference evidence="1 2" key="1">
    <citation type="submission" date="2022-05" db="EMBL/GenBank/DDBJ databases">
        <authorList>
            <person name="Park J.-S."/>
        </authorList>
    </citation>
    <scope>NUCLEOTIDE SEQUENCE [LARGE SCALE GENOMIC DNA]</scope>
    <source>
        <strain evidence="1 2">2012CJ34-2</strain>
    </source>
</reference>
<protein>
    <recommendedName>
        <fullName evidence="3">DUF4214 domain-containing protein</fullName>
    </recommendedName>
</protein>
<evidence type="ECO:0000313" key="2">
    <source>
        <dbReference type="Proteomes" id="UP001203338"/>
    </source>
</evidence>
<sequence>MQSGPIEKPSVKQRFVDFLLNNKLAKVVPFRGWLVLKLTTPPLPIVNQESSLSSRPPEKSLYQREASLGSLSSWLDKAAKTSSPEDAKIFYIQAFQREEQEHKLGTHYRHFLDGDNSAVLKLVKGVGESQRAKLAPILDEALNQGFFTAGLLLIDHYAQIMEDIESRNGSKPSDQWSQEDNQNYTAALQAKNKCIEKTFQSDNNLIGHYQSFCKGDFTEEHCLPLVYCFVESDPETAFSFLSPVLNSASYKEKEGSIRQAYNSILAKATSNRDLRKMMTEKRKEKAK</sequence>
<name>A0ABT0PHV0_9GAMM</name>
<dbReference type="RefSeq" id="WP_249700256.1">
    <property type="nucleotide sequence ID" value="NZ_JAMFLX010000018.1"/>
</dbReference>